<dbReference type="STRING" id="1216970.GCA_001570985_02467"/>
<dbReference type="InterPro" id="IPR051531">
    <property type="entry name" value="N-acetyltransferase"/>
</dbReference>
<dbReference type="AlphaFoldDB" id="A0A4P6MQL8"/>
<dbReference type="Pfam" id="PF13302">
    <property type="entry name" value="Acetyltransf_3"/>
    <property type="match status" value="1"/>
</dbReference>
<evidence type="ECO:0000313" key="3">
    <source>
        <dbReference type="Proteomes" id="UP000290408"/>
    </source>
</evidence>
<protein>
    <submittedName>
        <fullName evidence="2">N-acetyltransferase</fullName>
    </submittedName>
</protein>
<sequence>MTAVRPLHTDRLRLQPAGPGDLPFLVELDSDPEVLRHILGRGRTAQEARDYWSPQLPGPMWVGHVGEQPVGWWAVWPREGGVAELGYRLARRWWRQGLAVEGARAVLAEAFADTQLDVVRAETMVVNAGSRGVMRRLGMREVRTEVREWDEPLPGAELGEVISEITRQEWRSTLS</sequence>
<gene>
    <name evidence="2" type="ORF">EXU32_06245</name>
</gene>
<name>A0A4P6MQL8_9MICO</name>
<dbReference type="GO" id="GO:0016747">
    <property type="term" value="F:acyltransferase activity, transferring groups other than amino-acyl groups"/>
    <property type="evidence" value="ECO:0007669"/>
    <property type="project" value="InterPro"/>
</dbReference>
<accession>A0A4P6MQL8</accession>
<dbReference type="PANTHER" id="PTHR43792:SF16">
    <property type="entry name" value="N-ACETYLTRANSFERASE DOMAIN-CONTAINING PROTEIN"/>
    <property type="match status" value="1"/>
</dbReference>
<dbReference type="PROSITE" id="PS51186">
    <property type="entry name" value="GNAT"/>
    <property type="match status" value="1"/>
</dbReference>
<dbReference type="KEGG" id="jli:EXU32_06245"/>
<evidence type="ECO:0000259" key="1">
    <source>
        <dbReference type="PROSITE" id="PS51186"/>
    </source>
</evidence>
<dbReference type="SUPFAM" id="SSF55729">
    <property type="entry name" value="Acyl-CoA N-acyltransferases (Nat)"/>
    <property type="match status" value="1"/>
</dbReference>
<keyword evidence="3" id="KW-1185">Reference proteome</keyword>
<dbReference type="PANTHER" id="PTHR43792">
    <property type="entry name" value="GNAT FAMILY, PUTATIVE (AFU_ORTHOLOGUE AFUA_3G00765)-RELATED-RELATED"/>
    <property type="match status" value="1"/>
</dbReference>
<dbReference type="InterPro" id="IPR000182">
    <property type="entry name" value="GNAT_dom"/>
</dbReference>
<reference evidence="2 3" key="1">
    <citation type="submission" date="2019-02" db="EMBL/GenBank/DDBJ databases">
        <title>Genomic data mining of an Antarctic deep-sea actinobacterium, Janibacterlimosus P3-3-X1.</title>
        <authorList>
            <person name="Liao L."/>
            <person name="Chen B."/>
        </authorList>
    </citation>
    <scope>NUCLEOTIDE SEQUENCE [LARGE SCALE GENOMIC DNA]</scope>
    <source>
        <strain evidence="2 3">P3-3-X1</strain>
    </source>
</reference>
<proteinExistence type="predicted"/>
<feature type="domain" description="N-acetyltransferase" evidence="1">
    <location>
        <begin position="12"/>
        <end position="168"/>
    </location>
</feature>
<organism evidence="2 3">
    <name type="scientific">Janibacter limosus</name>
    <dbReference type="NCBI Taxonomy" id="53458"/>
    <lineage>
        <taxon>Bacteria</taxon>
        <taxon>Bacillati</taxon>
        <taxon>Actinomycetota</taxon>
        <taxon>Actinomycetes</taxon>
        <taxon>Micrococcales</taxon>
        <taxon>Intrasporangiaceae</taxon>
        <taxon>Janibacter</taxon>
    </lineage>
</organism>
<dbReference type="Gene3D" id="3.40.630.30">
    <property type="match status" value="1"/>
</dbReference>
<dbReference type="EMBL" id="CP036164">
    <property type="protein sequence ID" value="QBF45891.1"/>
    <property type="molecule type" value="Genomic_DNA"/>
</dbReference>
<keyword evidence="2" id="KW-0808">Transferase</keyword>
<dbReference type="InterPro" id="IPR016181">
    <property type="entry name" value="Acyl_CoA_acyltransferase"/>
</dbReference>
<dbReference type="OrthoDB" id="3533156at2"/>
<evidence type="ECO:0000313" key="2">
    <source>
        <dbReference type="EMBL" id="QBF45891.1"/>
    </source>
</evidence>
<dbReference type="Proteomes" id="UP000290408">
    <property type="component" value="Chromosome"/>
</dbReference>
<dbReference type="RefSeq" id="WP_130629121.1">
    <property type="nucleotide sequence ID" value="NZ_CP036164.1"/>
</dbReference>